<dbReference type="OrthoDB" id="7469564at2759"/>
<dbReference type="KEGG" id="bman:114251477"/>
<protein>
    <submittedName>
        <fullName evidence="4">Uncharacterized protein LOC114251477</fullName>
    </submittedName>
</protein>
<feature type="compositionally biased region" description="Low complexity" evidence="2">
    <location>
        <begin position="72"/>
        <end position="86"/>
    </location>
</feature>
<dbReference type="AlphaFoldDB" id="A0A6J2KHQ5"/>
<sequence length="530" mass="60553">MERHLNNKRIGPLPGGERRGTSGAGAGHDSIRTVSGSLLNRRARVGGPEGTTADQRGGEGVDDTLQSRALPTRSIGSSTTTTNNSVSDDRRRNWSTEEIRELVFCYFKVRSEGPGYISKLHKLFTERNPNNPKIHKFNGNTLSNQARRIIKQNVISQELLDQIQKQAEGIETEPTVNNIEEHSITPPPIFNTQLITQDTQHTEQTTESAEIINQLTQNIVVDEDQDPLVLHFLQTLAETKEISIEESFVLPKAKINRRFLENLSTLNKYLPNILITSGTTLRDINNKIKALAGRIKRYEDMNTRKEQNRLFTENEHRLYRSLEGKGSKDIKVPSKESVEEFWSSILSNPIQYKKEAKWIKEIEISSNEMAMPSWKVIMTARGSQDSITTEPIYIRRGIFQGDSLSPLLFCLAINPLSFILNNLVQYVYWCLAKKHKIEVSDLWWKETLTQPQVKENESTKILWEMPVQTDVTVTHNRPDIIYIDKTNNNTFLIDIPVPSDYNIGAKEIEKLSKYHLLKTECHRVQVHVLT</sequence>
<keyword evidence="3" id="KW-1185">Reference proteome</keyword>
<evidence type="ECO:0000313" key="3">
    <source>
        <dbReference type="Proteomes" id="UP000504629"/>
    </source>
</evidence>
<feature type="region of interest" description="Disordered" evidence="2">
    <location>
        <begin position="1"/>
        <end position="92"/>
    </location>
</feature>
<evidence type="ECO:0000256" key="1">
    <source>
        <dbReference type="SAM" id="Coils"/>
    </source>
</evidence>
<dbReference type="RefSeq" id="XP_028041565.1">
    <property type="nucleotide sequence ID" value="XM_028185764.1"/>
</dbReference>
<dbReference type="Proteomes" id="UP000504629">
    <property type="component" value="Unplaced"/>
</dbReference>
<dbReference type="PANTHER" id="PTHR35450:SF2">
    <property type="entry name" value="REVERSE TRANSCRIPTASE DOMAIN-CONTAINING PROTEIN"/>
    <property type="match status" value="1"/>
</dbReference>
<feature type="coiled-coil region" evidence="1">
    <location>
        <begin position="281"/>
        <end position="315"/>
    </location>
</feature>
<reference evidence="4" key="1">
    <citation type="submission" date="2025-08" db="UniProtKB">
        <authorList>
            <consortium name="RefSeq"/>
        </authorList>
    </citation>
    <scope>IDENTIFICATION</scope>
    <source>
        <tissue evidence="4">Silk gland</tissue>
    </source>
</reference>
<keyword evidence="1" id="KW-0175">Coiled coil</keyword>
<evidence type="ECO:0000256" key="2">
    <source>
        <dbReference type="SAM" id="MobiDB-lite"/>
    </source>
</evidence>
<proteinExistence type="predicted"/>
<name>A0A6J2KHQ5_BOMMA</name>
<dbReference type="PANTHER" id="PTHR35450">
    <property type="entry name" value="REVERSE TRANSCRIPTASE DOMAIN-CONTAINING PROTEIN"/>
    <property type="match status" value="1"/>
</dbReference>
<organism evidence="3 4">
    <name type="scientific">Bombyx mandarina</name>
    <name type="common">Wild silk moth</name>
    <name type="synonym">Wild silkworm</name>
    <dbReference type="NCBI Taxonomy" id="7092"/>
    <lineage>
        <taxon>Eukaryota</taxon>
        <taxon>Metazoa</taxon>
        <taxon>Ecdysozoa</taxon>
        <taxon>Arthropoda</taxon>
        <taxon>Hexapoda</taxon>
        <taxon>Insecta</taxon>
        <taxon>Pterygota</taxon>
        <taxon>Neoptera</taxon>
        <taxon>Endopterygota</taxon>
        <taxon>Lepidoptera</taxon>
        <taxon>Glossata</taxon>
        <taxon>Ditrysia</taxon>
        <taxon>Bombycoidea</taxon>
        <taxon>Bombycidae</taxon>
        <taxon>Bombycinae</taxon>
        <taxon>Bombyx</taxon>
    </lineage>
</organism>
<gene>
    <name evidence="4" type="primary">LOC114251477</name>
</gene>
<accession>A0A6J2KHQ5</accession>
<evidence type="ECO:0000313" key="4">
    <source>
        <dbReference type="RefSeq" id="XP_028041565.1"/>
    </source>
</evidence>
<dbReference type="GeneID" id="114251477"/>